<dbReference type="EMBL" id="AFYH01043734">
    <property type="status" value="NOT_ANNOTATED_CDS"/>
    <property type="molecule type" value="Genomic_DNA"/>
</dbReference>
<evidence type="ECO:0000259" key="20">
    <source>
        <dbReference type="PROSITE" id="PS50103"/>
    </source>
</evidence>
<dbReference type="EMBL" id="AFYH01043731">
    <property type="status" value="NOT_ANNOTATED_CDS"/>
    <property type="molecule type" value="Genomic_DNA"/>
</dbReference>
<evidence type="ECO:0000256" key="16">
    <source>
        <dbReference type="HAMAP-Rule" id="MF_03181"/>
    </source>
</evidence>
<dbReference type="Gene3D" id="1.20.5.5160">
    <property type="match status" value="1"/>
</dbReference>
<dbReference type="EMBL" id="AFYH01043738">
    <property type="status" value="NOT_ANNOTATED_CDS"/>
    <property type="molecule type" value="Genomic_DNA"/>
</dbReference>
<dbReference type="PANTHER" id="PTHR12272">
    <property type="entry name" value="DEADENYLATION COMPLEX SUBUNIT PAN3"/>
    <property type="match status" value="1"/>
</dbReference>
<evidence type="ECO:0000256" key="3">
    <source>
        <dbReference type="ARBA" id="ARBA00022490"/>
    </source>
</evidence>
<dbReference type="GO" id="GO:0006397">
    <property type="term" value="P:mRNA processing"/>
    <property type="evidence" value="ECO:0007669"/>
    <property type="project" value="UniProtKB-KW"/>
</dbReference>
<dbReference type="InterPro" id="IPR041332">
    <property type="entry name" value="Pan3_CK"/>
</dbReference>
<dbReference type="InterPro" id="IPR030844">
    <property type="entry name" value="PAN3"/>
</dbReference>
<dbReference type="GO" id="GO:0005524">
    <property type="term" value="F:ATP binding"/>
    <property type="evidence" value="ECO:0007669"/>
    <property type="project" value="UniProtKB-UniRule"/>
</dbReference>
<dbReference type="PROSITE" id="PS50103">
    <property type="entry name" value="ZF_C3H1"/>
    <property type="match status" value="1"/>
</dbReference>
<dbReference type="GO" id="GO:0005634">
    <property type="term" value="C:nucleus"/>
    <property type="evidence" value="ECO:0007669"/>
    <property type="project" value="UniProtKB-SubCell"/>
</dbReference>
<dbReference type="EMBL" id="AFYH01043733">
    <property type="status" value="NOT_ANNOTATED_CDS"/>
    <property type="molecule type" value="Genomic_DNA"/>
</dbReference>
<comment type="domain">
    <text evidence="16">Contains a pseudokinase domain. The protein kinase domain is predicted to be catalytically inactive because some of the residues important for catalytic activity are substituted and it lacks the equivalent of the binding site for a peptide substrate. However, it has retained an ATP-binding site and ATP-binding is required for mRNA degradation, stimulating the activity of the PAN2 nuclease in vitro. The nucleotide-binding site is juxtaposed to the RNase active site of PAN2 in the complex and may actually bind nucleosides of a poly(A) RNA rather than ATP, feeding the poly(A)-tail to the active site of the deadenylase and thus increasing the efficiency with which this distributive enzyme degrades oligo(A) RNAs.</text>
</comment>
<dbReference type="eggNOG" id="KOG3741">
    <property type="taxonomic scope" value="Eukaryota"/>
</dbReference>
<dbReference type="FunFam" id="1.10.287.3700:FF:000001">
    <property type="entry name" value="PAN2-PAN3 deadenylation complex subunit PAN3"/>
    <property type="match status" value="1"/>
</dbReference>
<dbReference type="HOGENOM" id="CLU_016423_3_0_1"/>
<comment type="function">
    <text evidence="11">Enhances PAN2 deadenylase activity and has an extensive effect on mRNA stability, generally enhancing mRNA decay across the transcriptome by multiple pathways, including the AU-rich element (ARE)-mediated pathway, microRNA-mediated pathway and the nonsense-mediated pathway (NMD). Its activity is required for efficient P-body formation. May be involved in regulating mRNAs of genes involved in cell cycle progression and cell proliferation.</text>
</comment>
<dbReference type="GO" id="GO:0010606">
    <property type="term" value="P:positive regulation of cytoplasmic mRNA processing body assembly"/>
    <property type="evidence" value="ECO:0007669"/>
    <property type="project" value="UniProtKB-UniRule"/>
</dbReference>
<dbReference type="GO" id="GO:0031251">
    <property type="term" value="C:PAN complex"/>
    <property type="evidence" value="ECO:0007669"/>
    <property type="project" value="UniProtKB-UniRule"/>
</dbReference>
<evidence type="ECO:0000256" key="10">
    <source>
        <dbReference type="ARBA" id="ARBA00023054"/>
    </source>
</evidence>
<dbReference type="EMBL" id="AFYH01043737">
    <property type="status" value="NOT_ANNOTATED_CDS"/>
    <property type="molecule type" value="Genomic_DNA"/>
</dbReference>
<reference evidence="21" key="2">
    <citation type="submission" date="2025-08" db="UniProtKB">
        <authorList>
            <consortium name="Ensembl"/>
        </authorList>
    </citation>
    <scope>IDENTIFICATION</scope>
</reference>
<evidence type="ECO:0000256" key="15">
    <source>
        <dbReference type="ARBA" id="ARBA00064737"/>
    </source>
</evidence>
<comment type="domain">
    <text evidence="16">The N-terminal zinc finger binds to poly(A) RNA.</text>
</comment>
<feature type="binding site" evidence="16">
    <location>
        <begin position="525"/>
        <end position="532"/>
    </location>
    <ligand>
        <name>ATP</name>
        <dbReference type="ChEBI" id="CHEBI:30616"/>
    </ligand>
</feature>
<feature type="domain" description="Protein kinase" evidence="19">
    <location>
        <begin position="447"/>
        <end position="708"/>
    </location>
</feature>
<evidence type="ECO:0000313" key="21">
    <source>
        <dbReference type="Ensembl" id="ENSLACP00000019509.1"/>
    </source>
</evidence>
<comment type="domain">
    <text evidence="16">The pseudokinase domain, the coiled-coil (CC), and C-terminal knob domain (CK) form a structural unit (PKC) that forms an extensive high-affinity interaction surface for PAN2.</text>
</comment>
<comment type="subunit">
    <text evidence="15">Interacts with PAN2. Interacts (via N-terminus) with PABPC1 at higher efficiency than isoform 1.</text>
</comment>
<dbReference type="InParanoid" id="H3BC88"/>
<comment type="function">
    <text evidence="16">Regulatory subunit of the poly(A)-nuclease (PAN) deadenylation complex, one of two cytoplasmic mRNA deadenylases involved in general and miRNA-mediated mRNA turnover. PAN specifically shortens poly(A) tails of RNA and the activity is stimulated by poly(A)-binding protein (PABP). PAN deadenylation is followed by rapid degradation of the shortened mRNA tails by the CCR4-NOT complex. Deadenylated mRNAs are then degraded by two alternative mechanisms, namely exosome-mediated 3'-5' exonucleolytic degradation, or deadenlyation-dependent mRNA decaping and subsequent 5'-3' exonucleolytic degradation by XRN1. PAN3 acts as a positive regulator for PAN activity, recruiting the catalytic subunit PAN2 to mRNA via its interaction with RNA and PABP, and to miRNA targets via its interaction with GW182 family proteins.</text>
</comment>
<sequence>MNSGLPSSAAPLAGIGVAGGKVKYCRYYAKDKTCFYGDECQFVHEDPAAGLGLHSNSVPLPMAGSGGVAGGYPHGGVAGPKKSELGAPGGGLEGQLLTIPGMDGGALTDASLTNSYFSSSFIGVNGFGSPADAKYPMMQRMTNSSSSPSLLDSAKPYASHDPLSSPVSLFNDFAALSISHRRKKNLKRYRIEILKKVPVTPKKKKARNRLGMCAVRCQWHIDINKMSWLRNTINTCLSTPNPAATEFIPKGGSASRLSNVSQSTMSAFSQALFSHPSMNNPSAGLAPGMSLSAGSSPLHSPKITPHTSPAPRRRSHTPNPANYLVPTSASTSVSDVVSQPPSAGQVIQKETVGGTTYFYTDTTPVPVSGMVINTRLFVKLKDYFSFVFPKHFIPSKVLFLKPSCSKELINRHLITMAQIDQSENPGFPSEVDNYHSLFPLEPLPPPNRLQKTSNFGYITSCYKAVNSKDDLPYCLRRIHGFRLVNTKCMVLVDMWKKIQHSNIVTLREVFTTKAFGEHSLVFAYDFHAGGETMMSRHFNDPGADAYFTKRKWGQHDGPLPRQHAGLLPESLIWAYIVQLSSALRTIHTAGLACRAMDPTKILITGKTRLRVNCVGIFDVLTFDNSQNNPMAMMAQYQQADLISLGKVVLALACNSLVGIQRENLQKAMELVTINYSSDLKNLILYLLTDQNRLRSVNDIMPMIGARFYTQLDAAQMRNDVIEEDLAKEVQNGRMFRLLAKLGTINERPEFQKDPTWSETGDRYLLKLFRDHLFHQVTEAGTPWIDLSHIISCLNKLDAGVPEKISLISRDEKSVLVVTYSDLKRCFENAFQELLAASNGQL</sequence>
<dbReference type="FunCoup" id="H3BC88">
    <property type="interactions" value="2268"/>
</dbReference>
<comment type="function">
    <text evidence="12">Decreases PAN2-mediated deadenylation, possibly by preventing progression into the second CCR4-NOT mediated stage of biphasic deadenylation. Has a significant effect on mRNA stability, generally stabilizing a subset of the transcriptome. Stabilizes mRNAs degraded by the AU-rich element (ARE)-mediated mRNA decay pathway but promotes degradation of mRNAs by the microRNA-mediated pathway. Its activity influences mRNP remodeling, specifically reducing formation of a subset of P-bodies containing GW220, an isoform of TNRC6A.</text>
</comment>
<evidence type="ECO:0000256" key="13">
    <source>
        <dbReference type="ARBA" id="ARBA00059771"/>
    </source>
</evidence>
<evidence type="ECO:0000256" key="2">
    <source>
        <dbReference type="ARBA" id="ARBA00004201"/>
    </source>
</evidence>
<dbReference type="GO" id="GO:0008270">
    <property type="term" value="F:zinc ion binding"/>
    <property type="evidence" value="ECO:0007669"/>
    <property type="project" value="UniProtKB-KW"/>
</dbReference>
<dbReference type="OMA" id="ASHVINM"/>
<feature type="coiled-coil region" evidence="16">
    <location>
        <begin position="705"/>
        <end position="743"/>
    </location>
</feature>
<comment type="subcellular location">
    <subcellularLocation>
        <location evidence="2 16">Cytoplasm</location>
        <location evidence="2 16">P-body</location>
    </subcellularLocation>
    <subcellularLocation>
        <location evidence="1">Nucleus</location>
    </subcellularLocation>
</comment>
<comment type="caution">
    <text evidence="16">Lacks conserved residue(s) required for the propagation of feature annotation.</text>
</comment>
<dbReference type="EMBL" id="AFYH01043732">
    <property type="status" value="NOT_ANNOTATED_CDS"/>
    <property type="molecule type" value="Genomic_DNA"/>
</dbReference>
<keyword evidence="9 16" id="KW-0067">ATP-binding</keyword>
<evidence type="ECO:0000256" key="17">
    <source>
        <dbReference type="PROSITE-ProRule" id="PRU00723"/>
    </source>
</evidence>
<evidence type="ECO:0000259" key="19">
    <source>
        <dbReference type="PROSITE" id="PS50011"/>
    </source>
</evidence>
<feature type="zinc finger region" description="C3H1-type" evidence="17">
    <location>
        <begin position="19"/>
        <end position="47"/>
    </location>
</feature>
<dbReference type="InterPro" id="IPR036855">
    <property type="entry name" value="Znf_CCCH_sf"/>
</dbReference>
<dbReference type="PANTHER" id="PTHR12272:SF11">
    <property type="entry name" value="PAN2-PAN3 DEADENYLATION COMPLEX SUBUNIT PAN3"/>
    <property type="match status" value="1"/>
</dbReference>
<evidence type="ECO:0000256" key="18">
    <source>
        <dbReference type="SAM" id="MobiDB-lite"/>
    </source>
</evidence>
<keyword evidence="5 17" id="KW-0479">Metal-binding</keyword>
<evidence type="ECO:0000256" key="12">
    <source>
        <dbReference type="ARBA" id="ARBA00058968"/>
    </source>
</evidence>
<dbReference type="PROSITE" id="PS50011">
    <property type="entry name" value="PROTEIN_KINASE_DOM"/>
    <property type="match status" value="1"/>
</dbReference>
<gene>
    <name evidence="16 21" type="primary">PAN3</name>
</gene>
<dbReference type="GO" id="GO:0000932">
    <property type="term" value="C:P-body"/>
    <property type="evidence" value="ECO:0007669"/>
    <property type="project" value="UniProtKB-SubCell"/>
</dbReference>
<evidence type="ECO:0000256" key="7">
    <source>
        <dbReference type="ARBA" id="ARBA00022771"/>
    </source>
</evidence>
<evidence type="ECO:0000256" key="1">
    <source>
        <dbReference type="ARBA" id="ARBA00004123"/>
    </source>
</evidence>
<evidence type="ECO:0000256" key="14">
    <source>
        <dbReference type="ARBA" id="ARBA00062386"/>
    </source>
</evidence>
<evidence type="ECO:0000256" key="5">
    <source>
        <dbReference type="ARBA" id="ARBA00022723"/>
    </source>
</evidence>
<dbReference type="EMBL" id="AFYH01043739">
    <property type="status" value="NOT_ANNOTATED_CDS"/>
    <property type="molecule type" value="Genomic_DNA"/>
</dbReference>
<dbReference type="Bgee" id="ENSLACG00000017156">
    <property type="expression patterns" value="Expressed in post-anal tail muscle and 2 other cell types or tissues"/>
</dbReference>
<dbReference type="STRING" id="7897.ENSLACP00000019509"/>
<evidence type="ECO:0000256" key="4">
    <source>
        <dbReference type="ARBA" id="ARBA00022664"/>
    </source>
</evidence>
<dbReference type="InterPro" id="IPR011009">
    <property type="entry name" value="Kinase-like_dom_sf"/>
</dbReference>
<dbReference type="Proteomes" id="UP000008672">
    <property type="component" value="Unassembled WGS sequence"/>
</dbReference>
<dbReference type="AlphaFoldDB" id="H3BC88"/>
<feature type="region of interest" description="Knob domain" evidence="16">
    <location>
        <begin position="744"/>
        <end position="841"/>
    </location>
</feature>
<keyword evidence="7 17" id="KW-0863">Zinc-finger</keyword>
<keyword evidence="22" id="KW-1185">Reference proteome</keyword>
<dbReference type="HAMAP" id="MF_03181">
    <property type="entry name" value="PAN3"/>
    <property type="match status" value="1"/>
</dbReference>
<dbReference type="GeneTree" id="ENSGT00390000001504"/>
<organism evidence="21 22">
    <name type="scientific">Latimeria chalumnae</name>
    <name type="common">Coelacanth</name>
    <dbReference type="NCBI Taxonomy" id="7897"/>
    <lineage>
        <taxon>Eukaryota</taxon>
        <taxon>Metazoa</taxon>
        <taxon>Chordata</taxon>
        <taxon>Craniata</taxon>
        <taxon>Vertebrata</taxon>
        <taxon>Euteleostomi</taxon>
        <taxon>Coelacanthiformes</taxon>
        <taxon>Coelacanthidae</taxon>
        <taxon>Latimeria</taxon>
    </lineage>
</organism>
<dbReference type="Ensembl" id="ENSLACT00000019647.1">
    <property type="protein sequence ID" value="ENSLACP00000019509.1"/>
    <property type="gene ID" value="ENSLACG00000017156.1"/>
</dbReference>
<dbReference type="EMBL" id="AFYH01043735">
    <property type="status" value="NOT_ANNOTATED_CDS"/>
    <property type="molecule type" value="Genomic_DNA"/>
</dbReference>
<feature type="binding site" evidence="16">
    <location>
        <begin position="599"/>
        <end position="600"/>
    </location>
    <ligand>
        <name>ATP</name>
        <dbReference type="ChEBI" id="CHEBI:30616"/>
    </ligand>
</feature>
<keyword evidence="10 16" id="KW-0175">Coiled coil</keyword>
<protein>
    <recommendedName>
        <fullName evidence="16">PAN2-PAN3 deadenylation complex subunit PAN3</fullName>
    </recommendedName>
    <alternativeName>
        <fullName evidence="16">PAB1P-dependent poly(A)-specific ribonuclease</fullName>
    </alternativeName>
    <alternativeName>
        <fullName evidence="16">Poly(A)-nuclease deadenylation complex subunit 3</fullName>
        <shortName evidence="16">PAN deadenylation complex subunit 3</shortName>
    </alternativeName>
</protein>
<dbReference type="FunFam" id="1.10.510.10:FF:000168">
    <property type="entry name" value="PAN2-PAN3 deadenylation complex subunit PAN3"/>
    <property type="match status" value="1"/>
</dbReference>
<dbReference type="GO" id="GO:0008143">
    <property type="term" value="F:poly(A) binding"/>
    <property type="evidence" value="ECO:0007669"/>
    <property type="project" value="TreeGrafter"/>
</dbReference>
<evidence type="ECO:0000313" key="22">
    <source>
        <dbReference type="Proteomes" id="UP000008672"/>
    </source>
</evidence>
<dbReference type="Gene3D" id="1.10.287.3700">
    <property type="match status" value="1"/>
</dbReference>
<dbReference type="SMART" id="SM00220">
    <property type="entry name" value="S_TKc"/>
    <property type="match status" value="1"/>
</dbReference>
<comment type="subunit">
    <text evidence="16">Homodimer. Forms a heterotrimer with a catalytic subunit PAN2 to form the poly(A)-nuclease (PAN) deadenylation complex. Interacts (via PAM-2 motif) with poly(A)-binding protein PABPC1 (via PABC domain), conferring substrate specificity of the enzyme complex. Interacts with the GW182 family proteins TNRC6A, TNRC6B and TNRC6C.</text>
</comment>
<keyword evidence="6 16" id="KW-0547">Nucleotide-binding</keyword>
<dbReference type="FunFam" id="1.20.5.5160:FF:000001">
    <property type="entry name" value="PAN2-PAN3 deadenylation complex subunit PAN3"/>
    <property type="match status" value="1"/>
</dbReference>
<dbReference type="EMBL" id="AFYH01043736">
    <property type="status" value="NOT_ANNOTATED_CDS"/>
    <property type="molecule type" value="Genomic_DNA"/>
</dbReference>
<comment type="subunit">
    <text evidence="14">Interacts with PAN2. Interacts (via N-terminus) with PABPC1 at lower efficiency than isoform 3.</text>
</comment>
<keyword evidence="3 16" id="KW-0963">Cytoplasm</keyword>
<feature type="binding site" evidence="16">
    <location>
        <position position="476"/>
    </location>
    <ligand>
        <name>ATP</name>
        <dbReference type="ChEBI" id="CHEBI:30616"/>
    </ligand>
</feature>
<proteinExistence type="inferred from homology"/>
<dbReference type="EMBL" id="AFYH01043740">
    <property type="status" value="NOT_ANNOTATED_CDS"/>
    <property type="molecule type" value="Genomic_DNA"/>
</dbReference>
<comment type="function">
    <text evidence="13">Regulatory subunit of the poly(A)-nuclease (PAN) deadenylation complex, one of two cytoplasmic mRNA deadenylases involved in general and miRNA-mediated mRNA turnover. PAN specifically shortens poly(A) tails of RNA and the activity is stimulated by poly(A)-binding protein (PABP). PAN deadenylation is followed by rapid degradation of the shortened mRNA tails by the CCR4-NOT complex. Deadenylated mRNAs are then degraded by two alternative mechanisms, namely exosome-mediated 3'-5' exonucleolytic degradation, or deadenylation-dependent mRNA decapping and subsequent 5'-3' exonucleolytic degradation by XRN1. PAN3 acts as a regulator for PAN activity, recruiting the catalytic subunit PAN2 to mRNA via its interaction with RNA and PABP, and to miRNA targets via its interaction with GW182 family proteins.</text>
</comment>
<dbReference type="InterPro" id="IPR000571">
    <property type="entry name" value="Znf_CCCH"/>
</dbReference>
<keyword evidence="4 16" id="KW-0507">mRNA processing</keyword>
<evidence type="ECO:0000256" key="11">
    <source>
        <dbReference type="ARBA" id="ARBA00056692"/>
    </source>
</evidence>
<feature type="region of interest" description="Disordered" evidence="18">
    <location>
        <begin position="283"/>
        <end position="322"/>
    </location>
</feature>
<dbReference type="InterPro" id="IPR000719">
    <property type="entry name" value="Prot_kinase_dom"/>
</dbReference>
<dbReference type="Gene3D" id="1.10.510.10">
    <property type="entry name" value="Transferase(Phosphotransferase) domain 1"/>
    <property type="match status" value="1"/>
</dbReference>
<dbReference type="SUPFAM" id="SSF56112">
    <property type="entry name" value="Protein kinase-like (PK-like)"/>
    <property type="match status" value="1"/>
</dbReference>
<dbReference type="GO" id="GO:0000289">
    <property type="term" value="P:nuclear-transcribed mRNA poly(A) tail shortening"/>
    <property type="evidence" value="ECO:0007669"/>
    <property type="project" value="UniProtKB-UniRule"/>
</dbReference>
<dbReference type="SMART" id="SM00356">
    <property type="entry name" value="ZnF_C3H1"/>
    <property type="match status" value="1"/>
</dbReference>
<feature type="domain" description="C3H1-type" evidence="20">
    <location>
        <begin position="19"/>
        <end position="47"/>
    </location>
</feature>
<dbReference type="GO" id="GO:0004672">
    <property type="term" value="F:protein kinase activity"/>
    <property type="evidence" value="ECO:0007669"/>
    <property type="project" value="InterPro"/>
</dbReference>
<evidence type="ECO:0000256" key="6">
    <source>
        <dbReference type="ARBA" id="ARBA00022741"/>
    </source>
</evidence>
<reference evidence="21" key="3">
    <citation type="submission" date="2025-09" db="UniProtKB">
        <authorList>
            <consortium name="Ensembl"/>
        </authorList>
    </citation>
    <scope>IDENTIFICATION</scope>
</reference>
<evidence type="ECO:0000256" key="9">
    <source>
        <dbReference type="ARBA" id="ARBA00022840"/>
    </source>
</evidence>
<name>H3BC88_LATCH</name>
<comment type="similarity">
    <text evidence="16">Belongs to the protein kinase superfamily. PAN3 family.</text>
</comment>
<dbReference type="Pfam" id="PF18101">
    <property type="entry name" value="Pan3_CK"/>
    <property type="match status" value="1"/>
</dbReference>
<dbReference type="SUPFAM" id="SSF90229">
    <property type="entry name" value="CCCH zinc finger"/>
    <property type="match status" value="1"/>
</dbReference>
<evidence type="ECO:0000256" key="8">
    <source>
        <dbReference type="ARBA" id="ARBA00022833"/>
    </source>
</evidence>
<reference evidence="22" key="1">
    <citation type="submission" date="2011-08" db="EMBL/GenBank/DDBJ databases">
        <title>The draft genome of Latimeria chalumnae.</title>
        <authorList>
            <person name="Di Palma F."/>
            <person name="Alfoldi J."/>
            <person name="Johnson J."/>
            <person name="Berlin A."/>
            <person name="Gnerre S."/>
            <person name="Jaffe D."/>
            <person name="MacCallum I."/>
            <person name="Young S."/>
            <person name="Walker B.J."/>
            <person name="Lander E."/>
            <person name="Lindblad-Toh K."/>
        </authorList>
    </citation>
    <scope>NUCLEOTIDE SEQUENCE [LARGE SCALE GENOMIC DNA]</scope>
    <source>
        <strain evidence="22">Wild caught</strain>
    </source>
</reference>
<accession>H3BC88</accession>
<keyword evidence="8 17" id="KW-0862">Zinc</keyword>